<evidence type="ECO:0000313" key="7">
    <source>
        <dbReference type="Proteomes" id="UP001238805"/>
    </source>
</evidence>
<evidence type="ECO:0000256" key="4">
    <source>
        <dbReference type="ARBA" id="ARBA00023002"/>
    </source>
</evidence>
<keyword evidence="2" id="KW-0285">Flavoprotein</keyword>
<reference evidence="6 7" key="1">
    <citation type="submission" date="2023-05" db="EMBL/GenBank/DDBJ databases">
        <title>Corynebacterium suedekumii sp. nov. and Corynebacterium breve sp. nov. isolated from raw cow's milk.</title>
        <authorList>
            <person name="Baer M.K."/>
            <person name="Mehl L."/>
            <person name="Hellmuth R."/>
            <person name="Marke G."/>
            <person name="Lipski A."/>
        </authorList>
    </citation>
    <scope>NUCLEOTIDE SEQUENCE [LARGE SCALE GENOMIC DNA]</scope>
    <source>
        <strain evidence="6 7">LM112</strain>
    </source>
</reference>
<keyword evidence="4" id="KW-0560">Oxidoreductase</keyword>
<dbReference type="Pfam" id="PF07992">
    <property type="entry name" value="Pyr_redox_2"/>
    <property type="match status" value="1"/>
</dbReference>
<sequence length="378" mass="39152">MADLHSIVIVGNGVAGLTAGDTLRRLGYDGALTIIGEEPHATYSRPALSKVALAPGEDLDVGTLPDPTHGGTELLGRTAVGLDTDGRTVSLDDGTQVGFDGLIIAAGSHARRFTDSARELTLRSLDDAAVLKRHLLDRPTVTVIGGGPLGMEVASGAVGLGCPVTLVHPGTPMELHLGSLLGGILTDAALEQGLRVIDAMVSTVREFGEGMTVTLTDGSELTSDIVITAAGDLPNIGWLEDSGLLAGGRLIADDRCRITDRIVAAGDVTWINGPSGVGRKPIWTTAIEQGKVAAAALLHGDDAPALDHPVYFWTDQWGQSLKMSGPIPSGEEDPVVVEGDLADRAAVLHWPGSGTAAALNMRMPIPRLHRLAATETVA</sequence>
<dbReference type="InterPro" id="IPR023753">
    <property type="entry name" value="FAD/NAD-binding_dom"/>
</dbReference>
<evidence type="ECO:0000313" key="6">
    <source>
        <dbReference type="EMBL" id="WIM71366.1"/>
    </source>
</evidence>
<dbReference type="InterPro" id="IPR036188">
    <property type="entry name" value="FAD/NAD-bd_sf"/>
</dbReference>
<accession>A0ABY8VP09</accession>
<dbReference type="Gene3D" id="3.50.50.60">
    <property type="entry name" value="FAD/NAD(P)-binding domain"/>
    <property type="match status" value="2"/>
</dbReference>
<dbReference type="RefSeq" id="WP_284875937.1">
    <property type="nucleotide sequence ID" value="NZ_CP126970.1"/>
</dbReference>
<gene>
    <name evidence="6" type="ORF">QP029_06210</name>
</gene>
<dbReference type="PRINTS" id="PR00469">
    <property type="entry name" value="PNDRDTASEII"/>
</dbReference>
<dbReference type="PANTHER" id="PTHR43557">
    <property type="entry name" value="APOPTOSIS-INDUCING FACTOR 1"/>
    <property type="match status" value="1"/>
</dbReference>
<keyword evidence="3" id="KW-0274">FAD</keyword>
<proteinExistence type="predicted"/>
<dbReference type="InterPro" id="IPR050446">
    <property type="entry name" value="FAD-oxidoreductase/Apoptosis"/>
</dbReference>
<organism evidence="6 7">
    <name type="scientific">Corynebacterium suedekumii</name>
    <dbReference type="NCBI Taxonomy" id="3049801"/>
    <lineage>
        <taxon>Bacteria</taxon>
        <taxon>Bacillati</taxon>
        <taxon>Actinomycetota</taxon>
        <taxon>Actinomycetes</taxon>
        <taxon>Mycobacteriales</taxon>
        <taxon>Corynebacteriaceae</taxon>
        <taxon>Corynebacterium</taxon>
    </lineage>
</organism>
<evidence type="ECO:0000259" key="5">
    <source>
        <dbReference type="Pfam" id="PF07992"/>
    </source>
</evidence>
<dbReference type="PANTHER" id="PTHR43557:SF2">
    <property type="entry name" value="RIESKE DOMAIN-CONTAINING PROTEIN-RELATED"/>
    <property type="match status" value="1"/>
</dbReference>
<evidence type="ECO:0000256" key="1">
    <source>
        <dbReference type="ARBA" id="ARBA00001974"/>
    </source>
</evidence>
<name>A0ABY8VP09_9CORY</name>
<protein>
    <submittedName>
        <fullName evidence="6">FAD-dependent oxidoreductase</fullName>
    </submittedName>
</protein>
<evidence type="ECO:0000256" key="2">
    <source>
        <dbReference type="ARBA" id="ARBA00022630"/>
    </source>
</evidence>
<keyword evidence="7" id="KW-1185">Reference proteome</keyword>
<comment type="cofactor">
    <cofactor evidence="1">
        <name>FAD</name>
        <dbReference type="ChEBI" id="CHEBI:57692"/>
    </cofactor>
</comment>
<evidence type="ECO:0000256" key="3">
    <source>
        <dbReference type="ARBA" id="ARBA00022827"/>
    </source>
</evidence>
<dbReference type="InterPro" id="IPR016156">
    <property type="entry name" value="FAD/NAD-linked_Rdtase_dimer_sf"/>
</dbReference>
<feature type="domain" description="FAD/NAD(P)-binding" evidence="5">
    <location>
        <begin position="6"/>
        <end position="290"/>
    </location>
</feature>
<dbReference type="EMBL" id="CP126970">
    <property type="protein sequence ID" value="WIM71366.1"/>
    <property type="molecule type" value="Genomic_DNA"/>
</dbReference>
<dbReference type="PRINTS" id="PR00368">
    <property type="entry name" value="FADPNR"/>
</dbReference>
<dbReference type="SUPFAM" id="SSF55424">
    <property type="entry name" value="FAD/NAD-linked reductases, dimerisation (C-terminal) domain"/>
    <property type="match status" value="1"/>
</dbReference>
<dbReference type="Proteomes" id="UP001238805">
    <property type="component" value="Chromosome"/>
</dbReference>
<dbReference type="SUPFAM" id="SSF51905">
    <property type="entry name" value="FAD/NAD(P)-binding domain"/>
    <property type="match status" value="2"/>
</dbReference>